<dbReference type="KEGG" id="dha:DEHA2F21274g"/>
<feature type="region of interest" description="Disordered" evidence="1">
    <location>
        <begin position="149"/>
        <end position="170"/>
    </location>
</feature>
<dbReference type="GeneID" id="8999028"/>
<accession>B5RUK8</accession>
<evidence type="ECO:0000313" key="2">
    <source>
        <dbReference type="EMBL" id="CAR66386.1"/>
    </source>
</evidence>
<gene>
    <name evidence="2" type="ordered locus">DEHA2F21274g</name>
</gene>
<dbReference type="Proteomes" id="UP000000599">
    <property type="component" value="Chromosome F"/>
</dbReference>
<dbReference type="OrthoDB" id="4069967at2759"/>
<proteinExistence type="predicted"/>
<reference evidence="2 3" key="1">
    <citation type="journal article" date="2004" name="Nature">
        <title>Genome evolution in yeasts.</title>
        <authorList>
            <consortium name="Genolevures"/>
            <person name="Dujon B."/>
            <person name="Sherman D."/>
            <person name="Fischer G."/>
            <person name="Durrens P."/>
            <person name="Casaregola S."/>
            <person name="Lafontaine I."/>
            <person name="de Montigny J."/>
            <person name="Marck C."/>
            <person name="Neuveglise C."/>
            <person name="Talla E."/>
            <person name="Goffard N."/>
            <person name="Frangeul L."/>
            <person name="Aigle M."/>
            <person name="Anthouard V."/>
            <person name="Babour A."/>
            <person name="Barbe V."/>
            <person name="Barnay S."/>
            <person name="Blanchin S."/>
            <person name="Beckerich J.M."/>
            <person name="Beyne E."/>
            <person name="Bleykasten C."/>
            <person name="Boisrame A."/>
            <person name="Boyer J."/>
            <person name="Cattolico L."/>
            <person name="Confanioleri F."/>
            <person name="de Daruvar A."/>
            <person name="Despons L."/>
            <person name="Fabre E."/>
            <person name="Fairhead C."/>
            <person name="Ferry-Dumazet H."/>
            <person name="Groppi A."/>
            <person name="Hantraye F."/>
            <person name="Hennequin C."/>
            <person name="Jauniaux N."/>
            <person name="Joyet P."/>
            <person name="Kachouri R."/>
            <person name="Kerrest A."/>
            <person name="Koszul R."/>
            <person name="Lemaire M."/>
            <person name="Lesur I."/>
            <person name="Ma L."/>
            <person name="Muller H."/>
            <person name="Nicaud J.M."/>
            <person name="Nikolski M."/>
            <person name="Oztas S."/>
            <person name="Ozier-Kalogeropoulos O."/>
            <person name="Pellenz S."/>
            <person name="Potier S."/>
            <person name="Richard G.F."/>
            <person name="Straub M.L."/>
            <person name="Suleau A."/>
            <person name="Swennene D."/>
            <person name="Tekaia F."/>
            <person name="Wesolowski-Louvel M."/>
            <person name="Westhof E."/>
            <person name="Wirth B."/>
            <person name="Zeniou-Meyer M."/>
            <person name="Zivanovic I."/>
            <person name="Bolotin-Fukuhara M."/>
            <person name="Thierry A."/>
            <person name="Bouchier C."/>
            <person name="Caudron B."/>
            <person name="Scarpelli C."/>
            <person name="Gaillardin C."/>
            <person name="Weissenbach J."/>
            <person name="Wincker P."/>
            <person name="Souciet J.L."/>
        </authorList>
    </citation>
    <scope>NUCLEOTIDE SEQUENCE [LARGE SCALE GENOMIC DNA]</scope>
    <source>
        <strain evidence="3">ATCC 36239 / CBS 767 / BCRC 21394 / JCM 1990 / NBRC 0083 / IGC 2968</strain>
    </source>
</reference>
<dbReference type="HOGENOM" id="CLU_125085_1_0_1"/>
<dbReference type="Pfam" id="PF16588">
    <property type="entry name" value="zf-C2H2_10"/>
    <property type="match status" value="1"/>
</dbReference>
<dbReference type="VEuPathDB" id="FungiDB:DEHA2F21274g"/>
<evidence type="ECO:0000313" key="3">
    <source>
        <dbReference type="Proteomes" id="UP000000599"/>
    </source>
</evidence>
<name>B5RUK8_DEBHA</name>
<sequence>MQEHGENKMSSKDSTIIYDSWGGSVKLMSIVELSKSVDTLAKIINQKNHELEELKKGYDSKLHEINKYIRILQEQEGIKVDGEIPEEILRQKINNVIKCSKCDHEVWNINSDNEFIIIPKQKLQYLLGKESDKRLSDGLGELTLQKDSVTDTNSEIRPSPKGYSSPKGYKKQYHTKSKKICSYCSKPGHSRAHCLIRLATPTK</sequence>
<dbReference type="FunCoup" id="B5RUK8">
    <property type="interactions" value="19"/>
</dbReference>
<dbReference type="RefSeq" id="XP_002770866.1">
    <property type="nucleotide sequence ID" value="XM_002770820.1"/>
</dbReference>
<keyword evidence="3" id="KW-1185">Reference proteome</keyword>
<dbReference type="eggNOG" id="ENOG502S6BB">
    <property type="taxonomic scope" value="Eukaryota"/>
</dbReference>
<protein>
    <submittedName>
        <fullName evidence="2">DEHA2F21274p</fullName>
    </submittedName>
</protein>
<organism evidence="2 3">
    <name type="scientific">Debaryomyces hansenii (strain ATCC 36239 / CBS 767 / BCRC 21394 / JCM 1990 / NBRC 0083 / IGC 2968)</name>
    <name type="common">Yeast</name>
    <name type="synonym">Torulaspora hansenii</name>
    <dbReference type="NCBI Taxonomy" id="284592"/>
    <lineage>
        <taxon>Eukaryota</taxon>
        <taxon>Fungi</taxon>
        <taxon>Dikarya</taxon>
        <taxon>Ascomycota</taxon>
        <taxon>Saccharomycotina</taxon>
        <taxon>Pichiomycetes</taxon>
        <taxon>Debaryomycetaceae</taxon>
        <taxon>Debaryomyces</taxon>
    </lineage>
</organism>
<dbReference type="EMBL" id="CR382138">
    <property type="protein sequence ID" value="CAR66386.1"/>
    <property type="molecule type" value="Genomic_DNA"/>
</dbReference>
<dbReference type="InParanoid" id="B5RUK8"/>
<evidence type="ECO:0000256" key="1">
    <source>
        <dbReference type="SAM" id="MobiDB-lite"/>
    </source>
</evidence>
<dbReference type="AlphaFoldDB" id="B5RUK8"/>
<dbReference type="OMA" id="ISKPIEC"/>